<dbReference type="GO" id="GO:0005737">
    <property type="term" value="C:cytoplasm"/>
    <property type="evidence" value="ECO:0007669"/>
    <property type="project" value="UniProtKB-SubCell"/>
</dbReference>
<reference evidence="6" key="2">
    <citation type="submission" date="2020-09" db="EMBL/GenBank/DDBJ databases">
        <authorList>
            <person name="Sun Q."/>
            <person name="Ohkuma M."/>
        </authorList>
    </citation>
    <scope>NUCLEOTIDE SEQUENCE</scope>
    <source>
        <strain evidence="6">JCM 4646</strain>
    </source>
</reference>
<evidence type="ECO:0000256" key="2">
    <source>
        <dbReference type="ARBA" id="ARBA00022679"/>
    </source>
</evidence>
<sequence>MVVRHGTWNSVDLLAVPADAPAAFCADLSPEGLLAGYRAGAYPMPAEDEYARYLSEARFEDLVATGDIPVVGTAGDDVPYEVAWWSPDPRPVIAPAAARTGRRLSRALRNRLRWSTTVDTAFGRVVDECRAGRVPRWLTDPLKEGLCELHRAGSAHSVEVWEDGELIGGAFGVRVGPVLSLDSMFHRRPGAARVAIADLGARFAEAGGELLDAQWDSPAVRSLGGSPMPRAWYLELLRSGRGAPPRGGTRTAGEPGKPGPPEEPGPPDEPDPQGPSAG</sequence>
<proteinExistence type="inferred from homology"/>
<name>A0A919FQB0_9ACTN</name>
<comment type="similarity">
    <text evidence="4">Belongs to the L/F-transferase family.</text>
</comment>
<dbReference type="RefSeq" id="WP_190211243.1">
    <property type="nucleotide sequence ID" value="NZ_BNBO01000013.1"/>
</dbReference>
<feature type="compositionally biased region" description="Low complexity" evidence="5">
    <location>
        <begin position="240"/>
        <end position="255"/>
    </location>
</feature>
<keyword evidence="2 4" id="KW-0808">Transferase</keyword>
<gene>
    <name evidence="4 6" type="primary">aat</name>
    <name evidence="6" type="ORF">GCM10018781_29120</name>
</gene>
<dbReference type="EC" id="2.3.2.6" evidence="4"/>
<evidence type="ECO:0000256" key="1">
    <source>
        <dbReference type="ARBA" id="ARBA00022490"/>
    </source>
</evidence>
<dbReference type="InterPro" id="IPR004616">
    <property type="entry name" value="Leu/Phe-tRNA_Trfase"/>
</dbReference>
<dbReference type="HAMAP" id="MF_00688">
    <property type="entry name" value="Leu_Phe_trans"/>
    <property type="match status" value="1"/>
</dbReference>
<comment type="catalytic activity">
    <reaction evidence="4">
        <text>N-terminal L-lysyl-[protein] + L-leucyl-tRNA(Leu) = N-terminal L-leucyl-L-lysyl-[protein] + tRNA(Leu) + H(+)</text>
        <dbReference type="Rhea" id="RHEA:12340"/>
        <dbReference type="Rhea" id="RHEA-COMP:9613"/>
        <dbReference type="Rhea" id="RHEA-COMP:9622"/>
        <dbReference type="Rhea" id="RHEA-COMP:12670"/>
        <dbReference type="Rhea" id="RHEA-COMP:12671"/>
        <dbReference type="ChEBI" id="CHEBI:15378"/>
        <dbReference type="ChEBI" id="CHEBI:65249"/>
        <dbReference type="ChEBI" id="CHEBI:78442"/>
        <dbReference type="ChEBI" id="CHEBI:78494"/>
        <dbReference type="ChEBI" id="CHEBI:133043"/>
        <dbReference type="EC" id="2.3.2.6"/>
    </reaction>
</comment>
<dbReference type="InterPro" id="IPR042203">
    <property type="entry name" value="Leu/Phe-tRNA_Trfase_C"/>
</dbReference>
<dbReference type="InterPro" id="IPR016181">
    <property type="entry name" value="Acyl_CoA_acyltransferase"/>
</dbReference>
<comment type="subcellular location">
    <subcellularLocation>
        <location evidence="4">Cytoplasm</location>
    </subcellularLocation>
</comment>
<dbReference type="GO" id="GO:0008914">
    <property type="term" value="F:leucyl-tRNA--protein transferase activity"/>
    <property type="evidence" value="ECO:0007669"/>
    <property type="project" value="UniProtKB-UniRule"/>
</dbReference>
<dbReference type="Gene3D" id="3.40.630.70">
    <property type="entry name" value="Leucyl/phenylalanyl-tRNA-protein transferase, C-terminal domain"/>
    <property type="match status" value="1"/>
</dbReference>
<evidence type="ECO:0000256" key="5">
    <source>
        <dbReference type="SAM" id="MobiDB-lite"/>
    </source>
</evidence>
<dbReference type="Proteomes" id="UP000617734">
    <property type="component" value="Unassembled WGS sequence"/>
</dbReference>
<dbReference type="PANTHER" id="PTHR30098">
    <property type="entry name" value="LEUCYL/PHENYLALANYL-TRNA--PROTEIN TRANSFERASE"/>
    <property type="match status" value="1"/>
</dbReference>
<comment type="catalytic activity">
    <reaction evidence="4">
        <text>L-phenylalanyl-tRNA(Phe) + an N-terminal L-alpha-aminoacyl-[protein] = an N-terminal L-phenylalanyl-L-alpha-aminoacyl-[protein] + tRNA(Phe)</text>
        <dbReference type="Rhea" id="RHEA:43632"/>
        <dbReference type="Rhea" id="RHEA-COMP:9668"/>
        <dbReference type="Rhea" id="RHEA-COMP:9699"/>
        <dbReference type="Rhea" id="RHEA-COMP:10636"/>
        <dbReference type="Rhea" id="RHEA-COMP:10637"/>
        <dbReference type="ChEBI" id="CHEBI:78442"/>
        <dbReference type="ChEBI" id="CHEBI:78531"/>
        <dbReference type="ChEBI" id="CHEBI:78597"/>
        <dbReference type="ChEBI" id="CHEBI:83561"/>
        <dbReference type="EC" id="2.3.2.6"/>
    </reaction>
</comment>
<dbReference type="EMBL" id="BNBO01000013">
    <property type="protein sequence ID" value="GHH69949.1"/>
    <property type="molecule type" value="Genomic_DNA"/>
</dbReference>
<accession>A0A919FQB0</accession>
<evidence type="ECO:0000313" key="6">
    <source>
        <dbReference type="EMBL" id="GHH69949.1"/>
    </source>
</evidence>
<comment type="function">
    <text evidence="4">Functions in the N-end rule pathway of protein degradation where it conjugates Leu, Phe and, less efficiently, Met from aminoacyl-tRNAs to the N-termini of proteins containing an N-terminal arginine or lysine.</text>
</comment>
<dbReference type="SUPFAM" id="SSF55729">
    <property type="entry name" value="Acyl-CoA N-acyltransferases (Nat)"/>
    <property type="match status" value="1"/>
</dbReference>
<feature type="region of interest" description="Disordered" evidence="5">
    <location>
        <begin position="239"/>
        <end position="278"/>
    </location>
</feature>
<protein>
    <recommendedName>
        <fullName evidence="4">Leucyl/phenylalanyl-tRNA--protein transferase</fullName>
        <ecNumber evidence="4">2.3.2.6</ecNumber>
    </recommendedName>
    <alternativeName>
        <fullName evidence="4">L/F-transferase</fullName>
    </alternativeName>
    <alternativeName>
        <fullName evidence="4">Leucyltransferase</fullName>
    </alternativeName>
    <alternativeName>
        <fullName evidence="4">Phenyalanyltransferase</fullName>
    </alternativeName>
</protein>
<dbReference type="AlphaFoldDB" id="A0A919FQB0"/>
<evidence type="ECO:0000256" key="4">
    <source>
        <dbReference type="HAMAP-Rule" id="MF_00688"/>
    </source>
</evidence>
<dbReference type="Pfam" id="PF03588">
    <property type="entry name" value="Leu_Phe_trans"/>
    <property type="match status" value="1"/>
</dbReference>
<dbReference type="GeneID" id="95353360"/>
<comment type="caution">
    <text evidence="6">The sequence shown here is derived from an EMBL/GenBank/DDBJ whole genome shotgun (WGS) entry which is preliminary data.</text>
</comment>
<keyword evidence="7" id="KW-1185">Reference proteome</keyword>
<evidence type="ECO:0000313" key="7">
    <source>
        <dbReference type="Proteomes" id="UP000617734"/>
    </source>
</evidence>
<organism evidence="6 7">
    <name type="scientific">Kitasatospora indigofera</name>
    <dbReference type="NCBI Taxonomy" id="67307"/>
    <lineage>
        <taxon>Bacteria</taxon>
        <taxon>Bacillati</taxon>
        <taxon>Actinomycetota</taxon>
        <taxon>Actinomycetes</taxon>
        <taxon>Kitasatosporales</taxon>
        <taxon>Streptomycetaceae</taxon>
        <taxon>Kitasatospora</taxon>
    </lineage>
</organism>
<dbReference type="GO" id="GO:0030163">
    <property type="term" value="P:protein catabolic process"/>
    <property type="evidence" value="ECO:0007669"/>
    <property type="project" value="UniProtKB-UniRule"/>
</dbReference>
<keyword evidence="1 4" id="KW-0963">Cytoplasm</keyword>
<keyword evidence="3 4" id="KW-0012">Acyltransferase</keyword>
<comment type="catalytic activity">
    <reaction evidence="4">
        <text>N-terminal L-arginyl-[protein] + L-leucyl-tRNA(Leu) = N-terminal L-leucyl-L-arginyl-[protein] + tRNA(Leu) + H(+)</text>
        <dbReference type="Rhea" id="RHEA:50416"/>
        <dbReference type="Rhea" id="RHEA-COMP:9613"/>
        <dbReference type="Rhea" id="RHEA-COMP:9622"/>
        <dbReference type="Rhea" id="RHEA-COMP:12672"/>
        <dbReference type="Rhea" id="RHEA-COMP:12673"/>
        <dbReference type="ChEBI" id="CHEBI:15378"/>
        <dbReference type="ChEBI" id="CHEBI:64719"/>
        <dbReference type="ChEBI" id="CHEBI:78442"/>
        <dbReference type="ChEBI" id="CHEBI:78494"/>
        <dbReference type="ChEBI" id="CHEBI:133044"/>
        <dbReference type="EC" id="2.3.2.6"/>
    </reaction>
</comment>
<evidence type="ECO:0000256" key="3">
    <source>
        <dbReference type="ARBA" id="ARBA00023315"/>
    </source>
</evidence>
<reference evidence="6" key="1">
    <citation type="journal article" date="2014" name="Int. J. Syst. Evol. Microbiol.">
        <title>Complete genome sequence of Corynebacterium casei LMG S-19264T (=DSM 44701T), isolated from a smear-ripened cheese.</title>
        <authorList>
            <consortium name="US DOE Joint Genome Institute (JGI-PGF)"/>
            <person name="Walter F."/>
            <person name="Albersmeier A."/>
            <person name="Kalinowski J."/>
            <person name="Ruckert C."/>
        </authorList>
    </citation>
    <scope>NUCLEOTIDE SEQUENCE</scope>
    <source>
        <strain evidence="6">JCM 4646</strain>
    </source>
</reference>
<dbReference type="PANTHER" id="PTHR30098:SF2">
    <property type="entry name" value="LEUCYL_PHENYLALANYL-TRNA--PROTEIN TRANSFERASE"/>
    <property type="match status" value="1"/>
</dbReference>